<reference evidence="1 3" key="3">
    <citation type="journal article" date="2019" name="Sci. Rep.">
        <title>Insight into the biology of Mycobacterium mucogenicum and Mycobacterium neoaurum clade members.</title>
        <authorList>
            <person name="Behra P.R.K."/>
            <person name="Pettersson B.M.F."/>
            <person name="Ramesh M."/>
            <person name="Dasgupta S."/>
            <person name="Kirsebom L.A."/>
        </authorList>
    </citation>
    <scope>NUCLEOTIDE SEQUENCE [LARGE SCALE GENOMIC DNA]</scope>
    <source>
        <strain evidence="1 3">DSM 44124</strain>
    </source>
</reference>
<gene>
    <name evidence="1" type="ORF">C1S78_026290</name>
    <name evidence="2" type="ORF">C1S78_26255</name>
</gene>
<protein>
    <submittedName>
        <fullName evidence="2">Uncharacterized protein</fullName>
    </submittedName>
</protein>
<sequence>MVSLARYFPLPFTCQHEAYKPGAVNGHGNATPDWDDPVPVACSWWDPTSTEPAQGPTGGDIVIADRVLVVDAAVSVDQRDRFTFATNKVDGNGNPVSVRFEVSGLPHDFNHGPFGYAPRRLVVELKRVG</sequence>
<evidence type="ECO:0000313" key="1">
    <source>
        <dbReference type="EMBL" id="QPG68885.1"/>
    </source>
</evidence>
<reference evidence="2" key="1">
    <citation type="submission" date="2018-01" db="EMBL/GenBank/DDBJ databases">
        <title>Comparative genomics of Mycobacterium mucogenicum and Mycobacterium neoaurum clade members emphasizing tRNA and non-coding RNA.</title>
        <authorList>
            <person name="Behra P.R.K."/>
            <person name="Pettersson B.M.F."/>
            <person name="Das S."/>
            <person name="Dasgupta S."/>
            <person name="Kirsebom L.A."/>
        </authorList>
    </citation>
    <scope>NUCLEOTIDE SEQUENCE</scope>
    <source>
        <strain evidence="2">DSM 44124</strain>
    </source>
</reference>
<keyword evidence="3" id="KW-1185">Reference proteome</keyword>
<name>A0A8H2PJU7_MYCMU</name>
<dbReference type="EMBL" id="CP062008">
    <property type="protein sequence ID" value="QPG68885.1"/>
    <property type="molecule type" value="Genomic_DNA"/>
</dbReference>
<dbReference type="GeneID" id="76728470"/>
<proteinExistence type="predicted"/>
<dbReference type="EMBL" id="POTL01000001">
    <property type="protein sequence ID" value="TLH55412.1"/>
    <property type="molecule type" value="Genomic_DNA"/>
</dbReference>
<reference evidence="1 3" key="2">
    <citation type="journal article" date="2019" name="BMC Evol. Biol.">
        <title>Comparative genomics of Mycobacterium mucogenicum and Mycobacterium neoaurum clade members emphasizing tRNA and non-coding RNA.</title>
        <authorList>
            <person name="Behra P.R.K."/>
            <person name="Pettersson B.M.F."/>
            <person name="Das S."/>
            <person name="Dasgupta S."/>
            <person name="Kirsebom L.A."/>
        </authorList>
    </citation>
    <scope>NUCLEOTIDE SEQUENCE [LARGE SCALE GENOMIC DNA]</scope>
    <source>
        <strain evidence="1 3">DSM 44124</strain>
    </source>
</reference>
<dbReference type="AlphaFoldDB" id="A0A8H2PJU7"/>
<dbReference type="Proteomes" id="UP000309231">
    <property type="component" value="Chromosome"/>
</dbReference>
<organism evidence="2">
    <name type="scientific">Mycolicibacterium mucogenicum DSM 44124</name>
    <dbReference type="NCBI Taxonomy" id="1226753"/>
    <lineage>
        <taxon>Bacteria</taxon>
        <taxon>Bacillati</taxon>
        <taxon>Actinomycetota</taxon>
        <taxon>Actinomycetes</taxon>
        <taxon>Mycobacteriales</taxon>
        <taxon>Mycobacteriaceae</taxon>
        <taxon>Mycolicibacterium</taxon>
    </lineage>
</organism>
<evidence type="ECO:0000313" key="3">
    <source>
        <dbReference type="Proteomes" id="UP000309231"/>
    </source>
</evidence>
<accession>A0A8H2PJU7</accession>
<dbReference type="KEGG" id="mmuc:C1S78_026290"/>
<dbReference type="RefSeq" id="WP_053855270.1">
    <property type="nucleotide sequence ID" value="NZ_CP062008.1"/>
</dbReference>
<evidence type="ECO:0000313" key="2">
    <source>
        <dbReference type="EMBL" id="TLH55412.1"/>
    </source>
</evidence>